<evidence type="ECO:0000313" key="2">
    <source>
        <dbReference type="Proteomes" id="UP000178448"/>
    </source>
</evidence>
<sequence>MIERGMSVEADWSGGRVIIDGEIRHLIMPDGPLYYGYYIFPFDTIEHRSEENGALFVLPPRTATRTVSLTNPEAVVTEIPLEGHGWLLMLGDDGRVKAAEFQPGDADRMVKVTLSAGKPAAHCWISADSMLYLFDSTCPPFDPATTERVVADGSPELPELFWLAQHALLNRLPLPAGIAVCTAADAGI</sequence>
<gene>
    <name evidence="1" type="ORF">A2Z33_02175</name>
</gene>
<dbReference type="Proteomes" id="UP000178448">
    <property type="component" value="Unassembled WGS sequence"/>
</dbReference>
<dbReference type="AlphaFoldDB" id="A0A1F5YR70"/>
<reference evidence="1 2" key="1">
    <citation type="journal article" date="2016" name="Nat. Commun.">
        <title>Thousands of microbial genomes shed light on interconnected biogeochemical processes in an aquifer system.</title>
        <authorList>
            <person name="Anantharaman K."/>
            <person name="Brown C.T."/>
            <person name="Hug L.A."/>
            <person name="Sharon I."/>
            <person name="Castelle C.J."/>
            <person name="Probst A.J."/>
            <person name="Thomas B.C."/>
            <person name="Singh A."/>
            <person name="Wilkins M.J."/>
            <person name="Karaoz U."/>
            <person name="Brodie E.L."/>
            <person name="Williams K.H."/>
            <person name="Hubbard S.S."/>
            <person name="Banfield J.F."/>
        </authorList>
    </citation>
    <scope>NUCLEOTIDE SEQUENCE [LARGE SCALE GENOMIC DNA]</scope>
</reference>
<evidence type="ECO:0000313" key="1">
    <source>
        <dbReference type="EMBL" id="OGG02574.1"/>
    </source>
</evidence>
<accession>A0A1F5YR70</accession>
<protein>
    <submittedName>
        <fullName evidence="1">Uncharacterized protein</fullName>
    </submittedName>
</protein>
<comment type="caution">
    <text evidence="1">The sequence shown here is derived from an EMBL/GenBank/DDBJ whole genome shotgun (WGS) entry which is preliminary data.</text>
</comment>
<dbReference type="STRING" id="1798374.A2Z33_02175"/>
<name>A0A1F5YR70_9BACT</name>
<proteinExistence type="predicted"/>
<organism evidence="1 2">
    <name type="scientific">Candidatus Gottesmanbacteria bacterium RBG_16_52_11</name>
    <dbReference type="NCBI Taxonomy" id="1798374"/>
    <lineage>
        <taxon>Bacteria</taxon>
        <taxon>Candidatus Gottesmaniibacteriota</taxon>
    </lineage>
</organism>
<dbReference type="EMBL" id="MFJD01000007">
    <property type="protein sequence ID" value="OGG02574.1"/>
    <property type="molecule type" value="Genomic_DNA"/>
</dbReference>